<dbReference type="AlphaFoldDB" id="A0A8X6S4N4"/>
<reference evidence="1" key="1">
    <citation type="submission" date="2020-08" db="EMBL/GenBank/DDBJ databases">
        <title>Multicomponent nature underlies the extraordinary mechanical properties of spider dragline silk.</title>
        <authorList>
            <person name="Kono N."/>
            <person name="Nakamura H."/>
            <person name="Mori M."/>
            <person name="Yoshida Y."/>
            <person name="Ohtoshi R."/>
            <person name="Malay A.D."/>
            <person name="Moran D.A.P."/>
            <person name="Tomita M."/>
            <person name="Numata K."/>
            <person name="Arakawa K."/>
        </authorList>
    </citation>
    <scope>NUCLEOTIDE SEQUENCE</scope>
</reference>
<keyword evidence="2" id="KW-1185">Reference proteome</keyword>
<protein>
    <submittedName>
        <fullName evidence="1">Uncharacterized protein</fullName>
    </submittedName>
</protein>
<name>A0A8X6S4N4_TRICX</name>
<dbReference type="Proteomes" id="UP000887159">
    <property type="component" value="Unassembled WGS sequence"/>
</dbReference>
<evidence type="ECO:0000313" key="2">
    <source>
        <dbReference type="Proteomes" id="UP000887159"/>
    </source>
</evidence>
<sequence length="123" mass="13468">MGRRLYFTIMATRLAVSTPRVQTINKGPMATCTGHFIAGETIKLIVKRKMGIHNNRRCHSTDDKRCASVEVEDLITVGILEDIVGFGTDINGCGNFKDGHTVFVIFSSVWVVVVAVEDLATLA</sequence>
<comment type="caution">
    <text evidence="1">The sequence shown here is derived from an EMBL/GenBank/DDBJ whole genome shotgun (WGS) entry which is preliminary data.</text>
</comment>
<gene>
    <name evidence="1" type="ORF">TNCV_4796481</name>
</gene>
<accession>A0A8X6S4N4</accession>
<evidence type="ECO:0000313" key="1">
    <source>
        <dbReference type="EMBL" id="GFY01926.1"/>
    </source>
</evidence>
<dbReference type="EMBL" id="BMAU01021231">
    <property type="protein sequence ID" value="GFY01926.1"/>
    <property type="molecule type" value="Genomic_DNA"/>
</dbReference>
<proteinExistence type="predicted"/>
<organism evidence="1 2">
    <name type="scientific">Trichonephila clavipes</name>
    <name type="common">Golden silk orbweaver</name>
    <name type="synonym">Nephila clavipes</name>
    <dbReference type="NCBI Taxonomy" id="2585209"/>
    <lineage>
        <taxon>Eukaryota</taxon>
        <taxon>Metazoa</taxon>
        <taxon>Ecdysozoa</taxon>
        <taxon>Arthropoda</taxon>
        <taxon>Chelicerata</taxon>
        <taxon>Arachnida</taxon>
        <taxon>Araneae</taxon>
        <taxon>Araneomorphae</taxon>
        <taxon>Entelegynae</taxon>
        <taxon>Araneoidea</taxon>
        <taxon>Nephilidae</taxon>
        <taxon>Trichonephila</taxon>
    </lineage>
</organism>